<evidence type="ECO:0000256" key="2">
    <source>
        <dbReference type="SAM" id="SignalP"/>
    </source>
</evidence>
<keyword evidence="4" id="KW-1185">Reference proteome</keyword>
<protein>
    <recommendedName>
        <fullName evidence="5">Lipoprotein</fullName>
    </recommendedName>
</protein>
<dbReference type="EMBL" id="JBHSDK010000024">
    <property type="protein sequence ID" value="MFC4336880.1"/>
    <property type="molecule type" value="Genomic_DNA"/>
</dbReference>
<name>A0ABV8U262_9ACTN</name>
<accession>A0ABV8U262</accession>
<evidence type="ECO:0000313" key="4">
    <source>
        <dbReference type="Proteomes" id="UP001595823"/>
    </source>
</evidence>
<feature type="chain" id="PRO_5045298561" description="Lipoprotein" evidence="2">
    <location>
        <begin position="24"/>
        <end position="234"/>
    </location>
</feature>
<sequence>MTKKTIRGAGVAASLALLLSACGGPGDEPAPEDEAQPQGEAEQADIADTDVQAEVRGWAACEKFGADFDAVVERFGIEPHNGGPVSADQGIGHPQELVECTDNVVLSSDPERAEATIDGRVSIGVSAAPTAEDATADVDRLLAEAREDVEGDLEEKPVEGAWGEGLLLHGDYGFGETYSVYAATGVLTVRVVLEAGTEQDLDLDGAEEYLTETTVPSVVATVEGALEEAGLDAG</sequence>
<evidence type="ECO:0000313" key="3">
    <source>
        <dbReference type="EMBL" id="MFC4336880.1"/>
    </source>
</evidence>
<dbReference type="Proteomes" id="UP001595823">
    <property type="component" value="Unassembled WGS sequence"/>
</dbReference>
<organism evidence="3 4">
    <name type="scientific">Salininema proteolyticum</name>
    <dbReference type="NCBI Taxonomy" id="1607685"/>
    <lineage>
        <taxon>Bacteria</taxon>
        <taxon>Bacillati</taxon>
        <taxon>Actinomycetota</taxon>
        <taxon>Actinomycetes</taxon>
        <taxon>Glycomycetales</taxon>
        <taxon>Glycomycetaceae</taxon>
        <taxon>Salininema</taxon>
    </lineage>
</organism>
<evidence type="ECO:0008006" key="5">
    <source>
        <dbReference type="Google" id="ProtNLM"/>
    </source>
</evidence>
<feature type="region of interest" description="Disordered" evidence="1">
    <location>
        <begin position="22"/>
        <end position="46"/>
    </location>
</feature>
<keyword evidence="2" id="KW-0732">Signal</keyword>
<reference evidence="4" key="1">
    <citation type="journal article" date="2019" name="Int. J. Syst. Evol. Microbiol.">
        <title>The Global Catalogue of Microorganisms (GCM) 10K type strain sequencing project: providing services to taxonomists for standard genome sequencing and annotation.</title>
        <authorList>
            <consortium name="The Broad Institute Genomics Platform"/>
            <consortium name="The Broad Institute Genome Sequencing Center for Infectious Disease"/>
            <person name="Wu L."/>
            <person name="Ma J."/>
        </authorList>
    </citation>
    <scope>NUCLEOTIDE SEQUENCE [LARGE SCALE GENOMIC DNA]</scope>
    <source>
        <strain evidence="4">IBRC-M 10908</strain>
    </source>
</reference>
<dbReference type="PROSITE" id="PS51257">
    <property type="entry name" value="PROKAR_LIPOPROTEIN"/>
    <property type="match status" value="1"/>
</dbReference>
<dbReference type="RefSeq" id="WP_380623267.1">
    <property type="nucleotide sequence ID" value="NZ_JBHSDK010000024.1"/>
</dbReference>
<comment type="caution">
    <text evidence="3">The sequence shown here is derived from an EMBL/GenBank/DDBJ whole genome shotgun (WGS) entry which is preliminary data.</text>
</comment>
<evidence type="ECO:0000256" key="1">
    <source>
        <dbReference type="SAM" id="MobiDB-lite"/>
    </source>
</evidence>
<proteinExistence type="predicted"/>
<feature type="signal peptide" evidence="2">
    <location>
        <begin position="1"/>
        <end position="23"/>
    </location>
</feature>
<gene>
    <name evidence="3" type="ORF">ACFPET_16890</name>
</gene>